<dbReference type="Pfam" id="PF04418">
    <property type="entry name" value="DUF543"/>
    <property type="match status" value="1"/>
</dbReference>
<accession>A0AAD7ZTP4</accession>
<keyword evidence="8 9" id="KW-0472">Membrane</keyword>
<comment type="similarity">
    <text evidence="3 9">Belongs to the MICOS complex subunit Mic10 family.</text>
</comment>
<keyword evidence="5 9" id="KW-0999">Mitochondrion inner membrane</keyword>
<evidence type="ECO:0000256" key="3">
    <source>
        <dbReference type="ARBA" id="ARBA00006792"/>
    </source>
</evidence>
<keyword evidence="11" id="KW-1185">Reference proteome</keyword>
<organism evidence="10 11">
    <name type="scientific">Diploptera punctata</name>
    <name type="common">Pacific beetle cockroach</name>
    <dbReference type="NCBI Taxonomy" id="6984"/>
    <lineage>
        <taxon>Eukaryota</taxon>
        <taxon>Metazoa</taxon>
        <taxon>Ecdysozoa</taxon>
        <taxon>Arthropoda</taxon>
        <taxon>Hexapoda</taxon>
        <taxon>Insecta</taxon>
        <taxon>Pterygota</taxon>
        <taxon>Neoptera</taxon>
        <taxon>Polyneoptera</taxon>
        <taxon>Dictyoptera</taxon>
        <taxon>Blattodea</taxon>
        <taxon>Blaberoidea</taxon>
        <taxon>Blaberidae</taxon>
        <taxon>Diplopterinae</taxon>
        <taxon>Diploptera</taxon>
    </lineage>
</organism>
<reference evidence="10" key="2">
    <citation type="submission" date="2023-05" db="EMBL/GenBank/DDBJ databases">
        <authorList>
            <person name="Fouks B."/>
        </authorList>
    </citation>
    <scope>NUCLEOTIDE SEQUENCE</scope>
    <source>
        <strain evidence="10">Stay&amp;Tobe</strain>
        <tissue evidence="10">Testes</tissue>
    </source>
</reference>
<comment type="subunit">
    <text evidence="9">Component of the mitochondrial contact site and cristae organizing system (MICOS) complex.</text>
</comment>
<keyword evidence="6 9" id="KW-1133">Transmembrane helix</keyword>
<protein>
    <recommendedName>
        <fullName evidence="9">MICOS complex subunit MIC10</fullName>
    </recommendedName>
</protein>
<evidence type="ECO:0000256" key="7">
    <source>
        <dbReference type="ARBA" id="ARBA00023128"/>
    </source>
</evidence>
<keyword evidence="7 9" id="KW-0496">Mitochondrion</keyword>
<evidence type="ECO:0000256" key="2">
    <source>
        <dbReference type="ARBA" id="ARBA00004434"/>
    </source>
</evidence>
<evidence type="ECO:0000256" key="1">
    <source>
        <dbReference type="ARBA" id="ARBA00002689"/>
    </source>
</evidence>
<comment type="subcellular location">
    <subcellularLocation>
        <location evidence="2 9">Mitochondrion inner membrane</location>
        <topology evidence="2 9">Single-pass membrane protein</topology>
    </subcellularLocation>
</comment>
<evidence type="ECO:0000256" key="8">
    <source>
        <dbReference type="ARBA" id="ARBA00023136"/>
    </source>
</evidence>
<evidence type="ECO:0000256" key="6">
    <source>
        <dbReference type="ARBA" id="ARBA00022989"/>
    </source>
</evidence>
<gene>
    <name evidence="10" type="ORF">L9F63_019722</name>
</gene>
<evidence type="ECO:0000313" key="11">
    <source>
        <dbReference type="Proteomes" id="UP001233999"/>
    </source>
</evidence>
<sequence>MAASTTFAEDELGRKWDKCLTDVVLKMGGGLAVGTLMSLLFFKRKSWPVILGTGFGIGMAYANCERSINNSLCEPTAKSANKEKK</sequence>
<dbReference type="Proteomes" id="UP001233999">
    <property type="component" value="Unassembled WGS sequence"/>
</dbReference>
<evidence type="ECO:0000256" key="9">
    <source>
        <dbReference type="RuleBase" id="RU363011"/>
    </source>
</evidence>
<dbReference type="GO" id="GO:0061617">
    <property type="term" value="C:MICOS complex"/>
    <property type="evidence" value="ECO:0007669"/>
    <property type="project" value="UniProtKB-UniRule"/>
</dbReference>
<comment type="function">
    <text evidence="1 9">Component of the MICOS complex, a large protein complex of the mitochondrial inner membrane that plays crucial roles in the maintenance of crista junctions, inner membrane architecture, and formation of contact sites to the outer membrane.</text>
</comment>
<dbReference type="AlphaFoldDB" id="A0AAD7ZTP4"/>
<keyword evidence="4 9" id="KW-0812">Transmembrane</keyword>
<feature type="transmembrane region" description="Helical" evidence="9">
    <location>
        <begin position="23"/>
        <end position="42"/>
    </location>
</feature>
<reference evidence="10" key="1">
    <citation type="journal article" date="2023" name="IScience">
        <title>Live-bearing cockroach genome reveals convergent evolutionary mechanisms linked to viviparity in insects and beyond.</title>
        <authorList>
            <person name="Fouks B."/>
            <person name="Harrison M.C."/>
            <person name="Mikhailova A.A."/>
            <person name="Marchal E."/>
            <person name="English S."/>
            <person name="Carruthers M."/>
            <person name="Jennings E.C."/>
            <person name="Chiamaka E.L."/>
            <person name="Frigard R.A."/>
            <person name="Pippel M."/>
            <person name="Attardo G.M."/>
            <person name="Benoit J.B."/>
            <person name="Bornberg-Bauer E."/>
            <person name="Tobe S.S."/>
        </authorList>
    </citation>
    <scope>NUCLEOTIDE SEQUENCE</scope>
    <source>
        <strain evidence="10">Stay&amp;Tobe</strain>
    </source>
</reference>
<evidence type="ECO:0000256" key="4">
    <source>
        <dbReference type="ARBA" id="ARBA00022692"/>
    </source>
</evidence>
<name>A0AAD7ZTP4_DIPPU</name>
<evidence type="ECO:0000313" key="10">
    <source>
        <dbReference type="EMBL" id="KAJ9586684.1"/>
    </source>
</evidence>
<proteinExistence type="inferred from homology"/>
<dbReference type="PANTHER" id="PTHR21304:SF0">
    <property type="entry name" value="MICOS COMPLEX SUBUNIT MIC10"/>
    <property type="match status" value="1"/>
</dbReference>
<dbReference type="PANTHER" id="PTHR21304">
    <property type="entry name" value="MICOS COMPLEX SUBUNIT MIC10"/>
    <property type="match status" value="1"/>
</dbReference>
<comment type="caution">
    <text evidence="10">The sequence shown here is derived from an EMBL/GenBank/DDBJ whole genome shotgun (WGS) entry which is preliminary data.</text>
</comment>
<dbReference type="InterPro" id="IPR007512">
    <property type="entry name" value="Mic10"/>
</dbReference>
<dbReference type="EMBL" id="JASPKZ010006852">
    <property type="protein sequence ID" value="KAJ9586684.1"/>
    <property type="molecule type" value="Genomic_DNA"/>
</dbReference>
<evidence type="ECO:0000256" key="5">
    <source>
        <dbReference type="ARBA" id="ARBA00022792"/>
    </source>
</evidence>